<dbReference type="GO" id="GO:0000298">
    <property type="term" value="F:endopolyphosphatase activity"/>
    <property type="evidence" value="ECO:0007669"/>
    <property type="project" value="TreeGrafter"/>
</dbReference>
<accession>A0A1H8VQF1</accession>
<name>A0A1H8VQF1_9HYPH</name>
<dbReference type="GO" id="GO:0046872">
    <property type="term" value="F:metal ion binding"/>
    <property type="evidence" value="ECO:0007669"/>
    <property type="project" value="UniProtKB-KW"/>
</dbReference>
<dbReference type="Gene3D" id="3.90.79.10">
    <property type="entry name" value="Nucleoside Triphosphate Pyrophosphohydrolase"/>
    <property type="match status" value="1"/>
</dbReference>
<feature type="domain" description="Nudix hydrolase" evidence="5">
    <location>
        <begin position="26"/>
        <end position="158"/>
    </location>
</feature>
<dbReference type="Proteomes" id="UP000183063">
    <property type="component" value="Unassembled WGS sequence"/>
</dbReference>
<dbReference type="GO" id="GO:1901909">
    <property type="term" value="P:diadenosine hexaphosphate catabolic process"/>
    <property type="evidence" value="ECO:0007669"/>
    <property type="project" value="TreeGrafter"/>
</dbReference>
<dbReference type="PANTHER" id="PTHR12629">
    <property type="entry name" value="DIPHOSPHOINOSITOL POLYPHOSPHATE PHOSPHOHYDROLASE"/>
    <property type="match status" value="1"/>
</dbReference>
<keyword evidence="2" id="KW-0479">Metal-binding</keyword>
<keyword evidence="3" id="KW-0378">Hydrolase</keyword>
<dbReference type="GO" id="GO:0071543">
    <property type="term" value="P:diphosphoinositol polyphosphate metabolic process"/>
    <property type="evidence" value="ECO:0007669"/>
    <property type="project" value="TreeGrafter"/>
</dbReference>
<dbReference type="EMBL" id="FNXB01000055">
    <property type="protein sequence ID" value="SEI19158.1"/>
    <property type="molecule type" value="Genomic_DNA"/>
</dbReference>
<sequence>MPKKKNRTYLGQLAAAADKLFQGQAINQYAAICYRRRPDSQAIEVLLITSRETGRWVIPKGWAMDKRLPHQVAEREAWEEAGVKGKAKKKPFGYYTYLKTLDTGGKVPSIVQVHLVEVVAMQTEFKEKGQRSVAWFPPHEAATHVQEPELKGLLGKVESLLGRQATRGTVDRKAS</sequence>
<protein>
    <submittedName>
        <fullName evidence="7">8-oxo-dGTP pyrophosphatase MutT, NUDIX family</fullName>
    </submittedName>
    <submittedName>
        <fullName evidence="6">NUDIX domain protein</fullName>
    </submittedName>
</protein>
<evidence type="ECO:0000313" key="8">
    <source>
        <dbReference type="Proteomes" id="UP000183063"/>
    </source>
</evidence>
<dbReference type="GO" id="GO:0008486">
    <property type="term" value="F:diphosphoinositol-polyphosphate diphosphatase activity"/>
    <property type="evidence" value="ECO:0007669"/>
    <property type="project" value="TreeGrafter"/>
</dbReference>
<gene>
    <name evidence="6" type="ORF">RTCCBAU85039_6088</name>
    <name evidence="7" type="ORF">SAMN05216228_104522</name>
</gene>
<keyword evidence="9" id="KW-1185">Reference proteome</keyword>
<dbReference type="CDD" id="cd04666">
    <property type="entry name" value="NUDIX_DIPP2_like_Nudt4"/>
    <property type="match status" value="1"/>
</dbReference>
<evidence type="ECO:0000259" key="5">
    <source>
        <dbReference type="PROSITE" id="PS51462"/>
    </source>
</evidence>
<dbReference type="InterPro" id="IPR000086">
    <property type="entry name" value="NUDIX_hydrolase_dom"/>
</dbReference>
<evidence type="ECO:0000256" key="4">
    <source>
        <dbReference type="ARBA" id="ARBA00022842"/>
    </source>
</evidence>
<dbReference type="PROSITE" id="PS51462">
    <property type="entry name" value="NUDIX"/>
    <property type="match status" value="1"/>
</dbReference>
<evidence type="ECO:0000256" key="3">
    <source>
        <dbReference type="ARBA" id="ARBA00022801"/>
    </source>
</evidence>
<dbReference type="SUPFAM" id="SSF55811">
    <property type="entry name" value="Nudix"/>
    <property type="match status" value="1"/>
</dbReference>
<keyword evidence="4" id="KW-0460">Magnesium</keyword>
<dbReference type="GO" id="GO:0034432">
    <property type="term" value="F:bis(5'-adenosyl)-pentaphosphatase activity"/>
    <property type="evidence" value="ECO:0007669"/>
    <property type="project" value="TreeGrafter"/>
</dbReference>
<evidence type="ECO:0000256" key="2">
    <source>
        <dbReference type="ARBA" id="ARBA00022723"/>
    </source>
</evidence>
<reference evidence="8" key="2">
    <citation type="submission" date="2016-10" db="EMBL/GenBank/DDBJ databases">
        <authorList>
            <person name="Wibberg D."/>
        </authorList>
    </citation>
    <scope>NUCLEOTIDE SEQUENCE [LARGE SCALE GENOMIC DNA]</scope>
</reference>
<reference evidence="6" key="1">
    <citation type="submission" date="2016-10" db="EMBL/GenBank/DDBJ databases">
        <authorList>
            <person name="de Groot N.N."/>
        </authorList>
    </citation>
    <scope>NUCLEOTIDE SEQUENCE [LARGE SCALE GENOMIC DNA]</scope>
    <source>
        <strain evidence="6">CCBAU85039</strain>
    </source>
</reference>
<reference evidence="7 9" key="3">
    <citation type="submission" date="2016-10" db="EMBL/GenBank/DDBJ databases">
        <authorList>
            <person name="Varghese N."/>
            <person name="Submissions S."/>
        </authorList>
    </citation>
    <scope>NUCLEOTIDE SEQUENCE [LARGE SCALE GENOMIC DNA]</scope>
    <source>
        <strain evidence="7 9">CGMCC 1.7071</strain>
    </source>
</reference>
<organism evidence="6 8">
    <name type="scientific">Rhizobium tibeticum</name>
    <dbReference type="NCBI Taxonomy" id="501024"/>
    <lineage>
        <taxon>Bacteria</taxon>
        <taxon>Pseudomonadati</taxon>
        <taxon>Pseudomonadota</taxon>
        <taxon>Alphaproteobacteria</taxon>
        <taxon>Hyphomicrobiales</taxon>
        <taxon>Rhizobiaceae</taxon>
        <taxon>Rhizobium/Agrobacterium group</taxon>
        <taxon>Rhizobium</taxon>
    </lineage>
</organism>
<dbReference type="GO" id="GO:1901907">
    <property type="term" value="P:diadenosine pentaphosphate catabolic process"/>
    <property type="evidence" value="ECO:0007669"/>
    <property type="project" value="TreeGrafter"/>
</dbReference>
<dbReference type="GO" id="GO:0005737">
    <property type="term" value="C:cytoplasm"/>
    <property type="evidence" value="ECO:0007669"/>
    <property type="project" value="TreeGrafter"/>
</dbReference>
<dbReference type="InterPro" id="IPR015797">
    <property type="entry name" value="NUDIX_hydrolase-like_dom_sf"/>
</dbReference>
<dbReference type="PANTHER" id="PTHR12629:SF0">
    <property type="entry name" value="DIPHOSPHOINOSITOL-POLYPHOSPHATE DIPHOSPHATASE"/>
    <property type="match status" value="1"/>
</dbReference>
<dbReference type="Pfam" id="PF00293">
    <property type="entry name" value="NUDIX"/>
    <property type="match status" value="1"/>
</dbReference>
<comment type="cofactor">
    <cofactor evidence="1">
        <name>Mg(2+)</name>
        <dbReference type="ChEBI" id="CHEBI:18420"/>
    </cofactor>
</comment>
<dbReference type="RefSeq" id="WP_072381299.1">
    <property type="nucleotide sequence ID" value="NZ_FNXB01000055.1"/>
</dbReference>
<dbReference type="AlphaFoldDB" id="A0A1H8VQF1"/>
<evidence type="ECO:0000313" key="9">
    <source>
        <dbReference type="Proteomes" id="UP000198939"/>
    </source>
</evidence>
<dbReference type="GO" id="GO:1901911">
    <property type="term" value="P:adenosine 5'-(hexahydrogen pentaphosphate) catabolic process"/>
    <property type="evidence" value="ECO:0007669"/>
    <property type="project" value="TreeGrafter"/>
</dbReference>
<dbReference type="EMBL" id="FOCV01000045">
    <property type="protein sequence ID" value="SEP17168.1"/>
    <property type="molecule type" value="Genomic_DNA"/>
</dbReference>
<evidence type="ECO:0000256" key="1">
    <source>
        <dbReference type="ARBA" id="ARBA00001946"/>
    </source>
</evidence>
<evidence type="ECO:0000313" key="6">
    <source>
        <dbReference type="EMBL" id="SEI19158.1"/>
    </source>
</evidence>
<evidence type="ECO:0000313" key="7">
    <source>
        <dbReference type="EMBL" id="SEP17168.1"/>
    </source>
</evidence>
<dbReference type="GO" id="GO:0034431">
    <property type="term" value="F:bis(5'-adenosyl)-hexaphosphatase activity"/>
    <property type="evidence" value="ECO:0007669"/>
    <property type="project" value="TreeGrafter"/>
</dbReference>
<dbReference type="OrthoDB" id="7066910at2"/>
<dbReference type="Proteomes" id="UP000198939">
    <property type="component" value="Unassembled WGS sequence"/>
</dbReference>
<proteinExistence type="predicted"/>
<dbReference type="InterPro" id="IPR047198">
    <property type="entry name" value="DDP-like_NUDIX"/>
</dbReference>
<dbReference type="STRING" id="501024.RTCCBAU85039_6088"/>